<gene>
    <name evidence="1" type="ORF">MGYG_06157</name>
</gene>
<dbReference type="VEuPathDB" id="FungiDB:MGYG_06157"/>
<dbReference type="AlphaFoldDB" id="E4V0M4"/>
<proteinExistence type="predicted"/>
<dbReference type="InParanoid" id="E4V0M4"/>
<dbReference type="GeneID" id="10026868"/>
<sequence length="95" mass="10480">MGGEGGCGFPWAHPSPFFFWLLLSRPTPESSQRRFDSASSKTAKQCIRKLLSTPYISLSSAVGEREETRFPRSDRLSCSLPCTARCLGLKITPSP</sequence>
<name>E4V0M4_ARTGP</name>
<dbReference type="EMBL" id="DS989826">
    <property type="protein sequence ID" value="EFR03161.1"/>
    <property type="molecule type" value="Genomic_DNA"/>
</dbReference>
<dbReference type="RefSeq" id="XP_003171615.1">
    <property type="nucleotide sequence ID" value="XM_003171567.1"/>
</dbReference>
<dbReference type="Proteomes" id="UP000002669">
    <property type="component" value="Unassembled WGS sequence"/>
</dbReference>
<organism evidence="2">
    <name type="scientific">Arthroderma gypseum (strain ATCC MYA-4604 / CBS 118893)</name>
    <name type="common">Microsporum gypseum</name>
    <dbReference type="NCBI Taxonomy" id="535722"/>
    <lineage>
        <taxon>Eukaryota</taxon>
        <taxon>Fungi</taxon>
        <taxon>Dikarya</taxon>
        <taxon>Ascomycota</taxon>
        <taxon>Pezizomycotina</taxon>
        <taxon>Eurotiomycetes</taxon>
        <taxon>Eurotiomycetidae</taxon>
        <taxon>Onygenales</taxon>
        <taxon>Arthrodermataceae</taxon>
        <taxon>Nannizzia</taxon>
    </lineage>
</organism>
<accession>E4V0M4</accession>
<reference evidence="2" key="1">
    <citation type="journal article" date="2012" name="MBio">
        <title>Comparative genome analysis of Trichophyton rubrum and related dermatophytes reveals candidate genes involved in infection.</title>
        <authorList>
            <person name="Martinez D.A."/>
            <person name="Oliver B.G."/>
            <person name="Graeser Y."/>
            <person name="Goldberg J.M."/>
            <person name="Li W."/>
            <person name="Martinez-Rossi N.M."/>
            <person name="Monod M."/>
            <person name="Shelest E."/>
            <person name="Barton R.C."/>
            <person name="Birch E."/>
            <person name="Brakhage A.A."/>
            <person name="Chen Z."/>
            <person name="Gurr S.J."/>
            <person name="Heiman D."/>
            <person name="Heitman J."/>
            <person name="Kosti I."/>
            <person name="Rossi A."/>
            <person name="Saif S."/>
            <person name="Samalova M."/>
            <person name="Saunders C.W."/>
            <person name="Shea T."/>
            <person name="Summerbell R.C."/>
            <person name="Xu J."/>
            <person name="Young S."/>
            <person name="Zeng Q."/>
            <person name="Birren B.W."/>
            <person name="Cuomo C.A."/>
            <person name="White T.C."/>
        </authorList>
    </citation>
    <scope>NUCLEOTIDE SEQUENCE [LARGE SCALE GENOMIC DNA]</scope>
    <source>
        <strain evidence="2">ATCC MYA-4604 / CBS 118893</strain>
    </source>
</reference>
<keyword evidence="2" id="KW-1185">Reference proteome</keyword>
<evidence type="ECO:0000313" key="1">
    <source>
        <dbReference type="EMBL" id="EFR03161.1"/>
    </source>
</evidence>
<evidence type="ECO:0000313" key="2">
    <source>
        <dbReference type="Proteomes" id="UP000002669"/>
    </source>
</evidence>
<protein>
    <submittedName>
        <fullName evidence="1">Uncharacterized protein</fullName>
    </submittedName>
</protein>
<dbReference type="HOGENOM" id="CLU_2372363_0_0_1"/>